<reference evidence="4 5" key="1">
    <citation type="submission" date="2019-04" db="EMBL/GenBank/DDBJ databases">
        <authorList>
            <person name="Park S."/>
            <person name="Yoon J.-H."/>
        </authorList>
    </citation>
    <scope>NUCLEOTIDE SEQUENCE [LARGE SCALE GENOMIC DNA]</scope>
    <source>
        <strain evidence="4 5">HJM-18</strain>
    </source>
</reference>
<dbReference type="PROSITE" id="PS51782">
    <property type="entry name" value="LYSM"/>
    <property type="match status" value="1"/>
</dbReference>
<dbReference type="Pfam" id="PF01476">
    <property type="entry name" value="LysM"/>
    <property type="match status" value="1"/>
</dbReference>
<feature type="coiled-coil region" evidence="1">
    <location>
        <begin position="169"/>
        <end position="196"/>
    </location>
</feature>
<keyword evidence="5" id="KW-1185">Reference proteome</keyword>
<proteinExistence type="predicted"/>
<evidence type="ECO:0000313" key="4">
    <source>
        <dbReference type="EMBL" id="TGN38506.1"/>
    </source>
</evidence>
<protein>
    <submittedName>
        <fullName evidence="4">LysM peptidoglycan-binding domain-containing protein</fullName>
    </submittedName>
</protein>
<evidence type="ECO:0000256" key="2">
    <source>
        <dbReference type="SAM" id="MobiDB-lite"/>
    </source>
</evidence>
<evidence type="ECO:0000259" key="3">
    <source>
        <dbReference type="PROSITE" id="PS51782"/>
    </source>
</evidence>
<dbReference type="OrthoDB" id="5835015at2"/>
<dbReference type="SMART" id="SM00257">
    <property type="entry name" value="LysM"/>
    <property type="match status" value="1"/>
</dbReference>
<dbReference type="InterPro" id="IPR018392">
    <property type="entry name" value="LysM"/>
</dbReference>
<dbReference type="SUPFAM" id="SSF54106">
    <property type="entry name" value="LysM domain"/>
    <property type="match status" value="1"/>
</dbReference>
<evidence type="ECO:0000256" key="1">
    <source>
        <dbReference type="SAM" id="Coils"/>
    </source>
</evidence>
<dbReference type="RefSeq" id="WP_135804305.1">
    <property type="nucleotide sequence ID" value="NZ_SRPF01000005.1"/>
</dbReference>
<gene>
    <name evidence="4" type="ORF">E5Q11_15155</name>
</gene>
<feature type="region of interest" description="Disordered" evidence="2">
    <location>
        <begin position="50"/>
        <end position="69"/>
    </location>
</feature>
<feature type="region of interest" description="Disordered" evidence="2">
    <location>
        <begin position="241"/>
        <end position="272"/>
    </location>
</feature>
<dbReference type="Proteomes" id="UP000298325">
    <property type="component" value="Unassembled WGS sequence"/>
</dbReference>
<dbReference type="AlphaFoldDB" id="A0A4Z1BGL7"/>
<organism evidence="4 5">
    <name type="scientific">Marinobacter confluentis</name>
    <dbReference type="NCBI Taxonomy" id="1697557"/>
    <lineage>
        <taxon>Bacteria</taxon>
        <taxon>Pseudomonadati</taxon>
        <taxon>Pseudomonadota</taxon>
        <taxon>Gammaproteobacteria</taxon>
        <taxon>Pseudomonadales</taxon>
        <taxon>Marinobacteraceae</taxon>
        <taxon>Marinobacter</taxon>
    </lineage>
</organism>
<name>A0A4Z1BGL7_9GAMM</name>
<keyword evidence="1" id="KW-0175">Coiled coil</keyword>
<dbReference type="EMBL" id="SRPF01000005">
    <property type="protein sequence ID" value="TGN38506.1"/>
    <property type="molecule type" value="Genomic_DNA"/>
</dbReference>
<accession>A0A4Z1BGL7</accession>
<sequence>MQTYIVQSGDTLSDIASRFNTSVDELLKKNEQVNNRDYIQVGWKIRVPSAQDRAGFPEPKTDAADPASDSAVSAPCSECVVDVIHVTGSPDETWCEALPESAAEEFHREVDAVQALMDEYRALSKEVPEPDSADYEQKIIEHRGKKSEWLKKAVDAGLLERNETDEAGEALQISERQKLEAQLAEIREEIRFYENYRPFSMLSPGRIQSDANTENENWKLLQQEKLNALAHDEANIERALSAHPADSSLQKQQKLTETGPKKSSEDGASEYAPFSDGVAAEDMSGKGAAASSTRKSGKGGQARIVEVMLFSRGNRLSYVRADFLQQFRTKHRLLAIRKTVKIASMLTGGRSKLSIGDLVGQVKEQIEADRRKGKLGDVGVKLAEWTLNGKDNPEWVQFLQSEHETLWKTNLVNGTSDETTTMALDSEGHFMRFAAAASADIEGLDPSTGSFDVGFNANASMSLLEGKVEFTGYMPNKAGWDCNWTYIDANGQQARQSFGKFRFEGQTVLSCFVGAKVSGQAKVGVSGANMLLSSAPGIESEASELGAGAKVSGNAFAGAEAGGELAGKLGWKPPVKAGEDKKAFSDLLELKASGLVAFGAGAGLDFEFKVGNDFKTEIHSRAKVVFGPGASGGFGTVIDGAKVWTLSQMIWDILQDADYRFLMNVQKDLFAMLAKGLAISLVEHGLYIRDLYEEGLVAINSHWSDYLNEERAASKLAEQLLSGGWRPNVRRDDGSSLPLGKLPPETLGPLCWRLSESFAFSFETNQEKALIYLLSHINSWRQFIEVLEHMEKEGKKVGAFESLARLQAILDFRQQEEFDRWIHRLQAARSGRKKLEMIWSPVSPGSKLNQVKEQLAYLENIDTRIV</sequence>
<dbReference type="Gene3D" id="3.10.350.10">
    <property type="entry name" value="LysM domain"/>
    <property type="match status" value="1"/>
</dbReference>
<dbReference type="InterPro" id="IPR036779">
    <property type="entry name" value="LysM_dom_sf"/>
</dbReference>
<dbReference type="CDD" id="cd00118">
    <property type="entry name" value="LysM"/>
    <property type="match status" value="1"/>
</dbReference>
<feature type="compositionally biased region" description="Polar residues" evidence="2">
    <location>
        <begin position="247"/>
        <end position="256"/>
    </location>
</feature>
<comment type="caution">
    <text evidence="4">The sequence shown here is derived from an EMBL/GenBank/DDBJ whole genome shotgun (WGS) entry which is preliminary data.</text>
</comment>
<evidence type="ECO:0000313" key="5">
    <source>
        <dbReference type="Proteomes" id="UP000298325"/>
    </source>
</evidence>
<feature type="domain" description="LysM" evidence="3">
    <location>
        <begin position="2"/>
        <end position="47"/>
    </location>
</feature>